<dbReference type="InterPro" id="IPR002347">
    <property type="entry name" value="SDR_fam"/>
</dbReference>
<dbReference type="InterPro" id="IPR036291">
    <property type="entry name" value="NAD(P)-bd_dom_sf"/>
</dbReference>
<dbReference type="PANTHER" id="PTHR43647">
    <property type="entry name" value="DEHYDROGENASE"/>
    <property type="match status" value="1"/>
</dbReference>
<gene>
    <name evidence="3" type="ORF">HK57_00637</name>
</gene>
<evidence type="ECO:0000313" key="3">
    <source>
        <dbReference type="EMBL" id="KIA76020.1"/>
    </source>
</evidence>
<sequence length="335" mass="36600">MPGTVLITGANGTLGLGFVEAFLDQYPQHTLIATVRNTSPEQDPNTAKLINLIAKHPKADVHVEALDLGSMASVRSYVERLTARVSAKELPRISAIVCNAASWSLGAGQRYTSDGYEASFQVNHLAHYLLVLKLLGSMNTTSGRIVMLGSIVHYPEKRNPLSSLAPEIPENIEQLLKPGPDPAGLVHDRGFQRYGTSKLANVIFAEDLNNRLQQDPELSNITATAVDPGGLPESRGQVEQKRAVRVFMAIFNLLMPVLKYLTTDFRTAKDSGRDLVAVSVAPEFQAKRGYYVGASKGEGAQISHDKETQRRLWDACWKWTGLSPAETALQNAVPR</sequence>
<dbReference type="GO" id="GO:0005789">
    <property type="term" value="C:endoplasmic reticulum membrane"/>
    <property type="evidence" value="ECO:0007669"/>
    <property type="project" value="TreeGrafter"/>
</dbReference>
<comment type="pathway">
    <text evidence="1">Steroid biosynthesis; zymosterol biosynthesis; zymosterol from lanosterol: step 5/6.</text>
</comment>
<dbReference type="GO" id="GO:0000253">
    <property type="term" value="F:3-beta-hydroxysteroid 3-dehydrogenase (NADP+) activity"/>
    <property type="evidence" value="ECO:0007669"/>
    <property type="project" value="UniProtKB-EC"/>
</dbReference>
<comment type="caution">
    <text evidence="3">The sequence shown here is derived from an EMBL/GenBank/DDBJ whole genome shotgun (WGS) entry which is preliminary data.</text>
</comment>
<dbReference type="GO" id="GO:0005741">
    <property type="term" value="C:mitochondrial outer membrane"/>
    <property type="evidence" value="ECO:0007669"/>
    <property type="project" value="TreeGrafter"/>
</dbReference>
<dbReference type="EMBL" id="JOMC01000008">
    <property type="protein sequence ID" value="KIA76020.1"/>
    <property type="molecule type" value="Genomic_DNA"/>
</dbReference>
<protein>
    <recommendedName>
        <fullName evidence="2">3beta-hydroxysteroid 3-dehydrogenase</fullName>
        <ecNumber evidence="2">1.1.1.270</ecNumber>
    </recommendedName>
</protein>
<dbReference type="Proteomes" id="UP000053475">
    <property type="component" value="Unassembled WGS sequence"/>
</dbReference>
<evidence type="ECO:0000256" key="1">
    <source>
        <dbReference type="ARBA" id="ARBA00023589"/>
    </source>
</evidence>
<evidence type="ECO:0000256" key="2">
    <source>
        <dbReference type="ARBA" id="ARBA00023621"/>
    </source>
</evidence>
<dbReference type="Gene3D" id="3.40.50.720">
    <property type="entry name" value="NAD(P)-binding Rossmann-like Domain"/>
    <property type="match status" value="1"/>
</dbReference>
<evidence type="ECO:0000313" key="4">
    <source>
        <dbReference type="Proteomes" id="UP000053475"/>
    </source>
</evidence>
<keyword evidence="4" id="KW-1185">Reference proteome</keyword>
<dbReference type="GO" id="GO:0005811">
    <property type="term" value="C:lipid droplet"/>
    <property type="evidence" value="ECO:0007669"/>
    <property type="project" value="TreeGrafter"/>
</dbReference>
<dbReference type="SUPFAM" id="SSF51735">
    <property type="entry name" value="NAD(P)-binding Rossmann-fold domains"/>
    <property type="match status" value="1"/>
</dbReference>
<dbReference type="EC" id="1.1.1.270" evidence="2"/>
<dbReference type="PRINTS" id="PR00081">
    <property type="entry name" value="GDHRDH"/>
</dbReference>
<dbReference type="AlphaFoldDB" id="A0A0C1C4G2"/>
<proteinExistence type="predicted"/>
<accession>A0A0C1C4G2</accession>
<dbReference type="Pfam" id="PF00106">
    <property type="entry name" value="adh_short"/>
    <property type="match status" value="1"/>
</dbReference>
<reference evidence="3 4" key="1">
    <citation type="submission" date="2014-11" db="EMBL/GenBank/DDBJ databases">
        <title>Genomics derived discovery of secondary metabolites biosynthetic gene clusters in Aspergillus ustus.</title>
        <authorList>
            <person name="Pi B."/>
            <person name="Dai F."/>
            <person name="Song X."/>
            <person name="Zhu C."/>
            <person name="Li H."/>
            <person name="Yu D."/>
        </authorList>
    </citation>
    <scope>NUCLEOTIDE SEQUENCE [LARGE SCALE GENOMIC DNA]</scope>
    <source>
        <strain evidence="3 4">3.3904</strain>
    </source>
</reference>
<name>A0A0C1C4G2_ASPUT</name>
<organism evidence="3 4">
    <name type="scientific">Aspergillus ustus</name>
    <dbReference type="NCBI Taxonomy" id="40382"/>
    <lineage>
        <taxon>Eukaryota</taxon>
        <taxon>Fungi</taxon>
        <taxon>Dikarya</taxon>
        <taxon>Ascomycota</taxon>
        <taxon>Pezizomycotina</taxon>
        <taxon>Eurotiomycetes</taxon>
        <taxon>Eurotiomycetidae</taxon>
        <taxon>Eurotiales</taxon>
        <taxon>Aspergillaceae</taxon>
        <taxon>Aspergillus</taxon>
        <taxon>Aspergillus subgen. Nidulantes</taxon>
    </lineage>
</organism>
<dbReference type="PANTHER" id="PTHR43647:SF4">
    <property type="entry name" value="KETOREDUCTASE (KR) DOMAIN-CONTAINING PROTEIN"/>
    <property type="match status" value="1"/>
</dbReference>
<dbReference type="InterPro" id="IPR051593">
    <property type="entry name" value="Ergosterol_Biosynth_ERG27"/>
</dbReference>